<comment type="caution">
    <text evidence="2">The sequence shown here is derived from an EMBL/GenBank/DDBJ whole genome shotgun (WGS) entry which is preliminary data.</text>
</comment>
<gene>
    <name evidence="2" type="ORF">RclHR1_09290004</name>
</gene>
<dbReference type="InterPro" id="IPR051681">
    <property type="entry name" value="Ser/Thr_Kinases-Pseudokinases"/>
</dbReference>
<dbReference type="Gene3D" id="1.10.510.10">
    <property type="entry name" value="Transferase(Phosphotransferase) domain 1"/>
    <property type="match status" value="1"/>
</dbReference>
<dbReference type="PANTHER" id="PTHR44329">
    <property type="entry name" value="SERINE/THREONINE-PROTEIN KINASE TNNI3K-RELATED"/>
    <property type="match status" value="1"/>
</dbReference>
<dbReference type="InterPro" id="IPR011009">
    <property type="entry name" value="Kinase-like_dom_sf"/>
</dbReference>
<dbReference type="InterPro" id="IPR000719">
    <property type="entry name" value="Prot_kinase_dom"/>
</dbReference>
<feature type="domain" description="Protein kinase" evidence="1">
    <location>
        <begin position="43"/>
        <end position="209"/>
    </location>
</feature>
<evidence type="ECO:0000313" key="3">
    <source>
        <dbReference type="Proteomes" id="UP000247702"/>
    </source>
</evidence>
<dbReference type="GO" id="GO:0004674">
    <property type="term" value="F:protein serine/threonine kinase activity"/>
    <property type="evidence" value="ECO:0007669"/>
    <property type="project" value="TreeGrafter"/>
</dbReference>
<protein>
    <recommendedName>
        <fullName evidence="1">Protein kinase domain-containing protein</fullName>
    </recommendedName>
</protein>
<dbReference type="SMART" id="SM00220">
    <property type="entry name" value="S_TKc"/>
    <property type="match status" value="1"/>
</dbReference>
<dbReference type="AlphaFoldDB" id="A0A2Z6S664"/>
<evidence type="ECO:0000313" key="2">
    <source>
        <dbReference type="EMBL" id="GBC10021.1"/>
    </source>
</evidence>
<dbReference type="Proteomes" id="UP000247702">
    <property type="component" value="Unassembled WGS sequence"/>
</dbReference>
<proteinExistence type="predicted"/>
<name>A0A2Z6S664_9GLOM</name>
<dbReference type="PANTHER" id="PTHR44329:SF291">
    <property type="entry name" value="PROTEIN KINASE DOMAIN-CONTAINING PROTEIN"/>
    <property type="match status" value="1"/>
</dbReference>
<organism evidence="2 3">
    <name type="scientific">Rhizophagus clarus</name>
    <dbReference type="NCBI Taxonomy" id="94130"/>
    <lineage>
        <taxon>Eukaryota</taxon>
        <taxon>Fungi</taxon>
        <taxon>Fungi incertae sedis</taxon>
        <taxon>Mucoromycota</taxon>
        <taxon>Glomeromycotina</taxon>
        <taxon>Glomeromycetes</taxon>
        <taxon>Glomerales</taxon>
        <taxon>Glomeraceae</taxon>
        <taxon>Rhizophagus</taxon>
    </lineage>
</organism>
<reference evidence="2 3" key="1">
    <citation type="submission" date="2017-11" db="EMBL/GenBank/DDBJ databases">
        <title>The genome of Rhizophagus clarus HR1 reveals common genetic basis of auxotrophy among arbuscular mycorrhizal fungi.</title>
        <authorList>
            <person name="Kobayashi Y."/>
        </authorList>
    </citation>
    <scope>NUCLEOTIDE SEQUENCE [LARGE SCALE GENOMIC DNA]</scope>
    <source>
        <strain evidence="2 3">HR1</strain>
    </source>
</reference>
<dbReference type="GO" id="GO:0005524">
    <property type="term" value="F:ATP binding"/>
    <property type="evidence" value="ECO:0007669"/>
    <property type="project" value="InterPro"/>
</dbReference>
<dbReference type="SUPFAM" id="SSF56112">
    <property type="entry name" value="Protein kinase-like (PK-like)"/>
    <property type="match status" value="1"/>
</dbReference>
<dbReference type="Pfam" id="PF00069">
    <property type="entry name" value="Pkinase"/>
    <property type="match status" value="1"/>
</dbReference>
<keyword evidence="3" id="KW-1185">Reference proteome</keyword>
<accession>A0A2Z6S664</accession>
<dbReference type="PROSITE" id="PS50011">
    <property type="entry name" value="PROTEIN_KINASE_DOM"/>
    <property type="match status" value="1"/>
</dbReference>
<dbReference type="EMBL" id="BEXD01004347">
    <property type="protein sequence ID" value="GBC10021.1"/>
    <property type="molecule type" value="Genomic_DNA"/>
</dbReference>
<sequence length="209" mass="24739">MFTYNLKIIRWLYFRFLFGKSGNAILDEFIKEKGLKWIPYYQFKNVKYLDKGGFSTIYKAIWLKGEIEKKEVALKCFNNLDENNSNGNLDKFLNEWDCHEKCLDSTRIINLHGFTKNPDTLNYMAVIDYANNGNLRGNLTKIIENKWDQKLFMLYKIITGLNVIHRRNLIHCDFHDGNILNHKRNDIVDEIVISDLGLCQPIRSFFEKI</sequence>
<evidence type="ECO:0000259" key="1">
    <source>
        <dbReference type="PROSITE" id="PS50011"/>
    </source>
</evidence>